<feature type="domain" description="DUF6594" evidence="2">
    <location>
        <begin position="10"/>
        <end position="201"/>
    </location>
</feature>
<feature type="transmembrane region" description="Helical" evidence="1">
    <location>
        <begin position="162"/>
        <end position="181"/>
    </location>
</feature>
<reference evidence="3" key="1">
    <citation type="submission" date="2023-06" db="EMBL/GenBank/DDBJ databases">
        <title>Genome-scale phylogeny and comparative genomics of the fungal order Sordariales.</title>
        <authorList>
            <consortium name="Lawrence Berkeley National Laboratory"/>
            <person name="Hensen N."/>
            <person name="Bonometti L."/>
            <person name="Westerberg I."/>
            <person name="Brannstrom I.O."/>
            <person name="Guillou S."/>
            <person name="Cros-Aarteil S."/>
            <person name="Calhoun S."/>
            <person name="Haridas S."/>
            <person name="Kuo A."/>
            <person name="Mondo S."/>
            <person name="Pangilinan J."/>
            <person name="Riley R."/>
            <person name="Labutti K."/>
            <person name="Andreopoulos B."/>
            <person name="Lipzen A."/>
            <person name="Chen C."/>
            <person name="Yanf M."/>
            <person name="Daum C."/>
            <person name="Ng V."/>
            <person name="Clum A."/>
            <person name="Steindorff A."/>
            <person name="Ohm R."/>
            <person name="Martin F."/>
            <person name="Silar P."/>
            <person name="Natvig D."/>
            <person name="Lalanne C."/>
            <person name="Gautier V."/>
            <person name="Ament-Velasquez S.L."/>
            <person name="Kruys A."/>
            <person name="Hutchinson M.I."/>
            <person name="Powell A.J."/>
            <person name="Barry K."/>
            <person name="Miller A.N."/>
            <person name="Grigoriev I.V."/>
            <person name="Debuchy R."/>
            <person name="Gladieux P."/>
            <person name="Thoren M.H."/>
            <person name="Johannesson H."/>
        </authorList>
    </citation>
    <scope>NUCLEOTIDE SEQUENCE</scope>
    <source>
        <strain evidence="3">PSN4</strain>
    </source>
</reference>
<dbReference type="Proteomes" id="UP001239445">
    <property type="component" value="Unassembled WGS sequence"/>
</dbReference>
<organism evidence="3 4">
    <name type="scientific">Echria macrotheca</name>
    <dbReference type="NCBI Taxonomy" id="438768"/>
    <lineage>
        <taxon>Eukaryota</taxon>
        <taxon>Fungi</taxon>
        <taxon>Dikarya</taxon>
        <taxon>Ascomycota</taxon>
        <taxon>Pezizomycotina</taxon>
        <taxon>Sordariomycetes</taxon>
        <taxon>Sordariomycetidae</taxon>
        <taxon>Sordariales</taxon>
        <taxon>Schizotheciaceae</taxon>
        <taxon>Echria</taxon>
    </lineage>
</organism>
<dbReference type="PANTHER" id="PTHR34502:SF5">
    <property type="entry name" value="DUF6594 DOMAIN-CONTAINING PROTEIN"/>
    <property type="match status" value="1"/>
</dbReference>
<evidence type="ECO:0000256" key="1">
    <source>
        <dbReference type="SAM" id="Phobius"/>
    </source>
</evidence>
<dbReference type="PANTHER" id="PTHR34502">
    <property type="entry name" value="DUF6594 DOMAIN-CONTAINING PROTEIN-RELATED"/>
    <property type="match status" value="1"/>
</dbReference>
<evidence type="ECO:0000259" key="2">
    <source>
        <dbReference type="Pfam" id="PF20237"/>
    </source>
</evidence>
<feature type="transmembrane region" description="Helical" evidence="1">
    <location>
        <begin position="132"/>
        <end position="156"/>
    </location>
</feature>
<protein>
    <recommendedName>
        <fullName evidence="2">DUF6594 domain-containing protein</fullName>
    </recommendedName>
</protein>
<keyword evidence="1" id="KW-0812">Transmembrane</keyword>
<dbReference type="EMBL" id="MU839827">
    <property type="protein sequence ID" value="KAK1760679.1"/>
    <property type="molecule type" value="Genomic_DNA"/>
</dbReference>
<keyword evidence="1" id="KW-1133">Transmembrane helix</keyword>
<dbReference type="InterPro" id="IPR046529">
    <property type="entry name" value="DUF6594"/>
</dbReference>
<dbReference type="AlphaFoldDB" id="A0AAJ0FG70"/>
<keyword evidence="1" id="KW-0472">Membrane</keyword>
<comment type="caution">
    <text evidence="3">The sequence shown here is derived from an EMBL/GenBank/DDBJ whole genome shotgun (WGS) entry which is preliminary data.</text>
</comment>
<accession>A0AAJ0FG70</accession>
<evidence type="ECO:0000313" key="3">
    <source>
        <dbReference type="EMBL" id="KAK1760679.1"/>
    </source>
</evidence>
<sequence>MGTEVDGVKELSRKDKLMHELQELLKIYDEMLLREIELRKRDLVERKVIQNLNNSLVSADVLDKRAMYHFLHADDFITTKDEDKFIHNPLESLVYYNGGPIHEFIMRPFVDKRKYAGAQAYSVHYRNDRLKICFMTLAIISLLSALLTPVAILYFAEPGKPVSLSVVGFFGIAATVMMAMIPGIKLDTIFIAMSAYMAVMVTFLANFQGSNLS</sequence>
<keyword evidence="4" id="KW-1185">Reference proteome</keyword>
<evidence type="ECO:0000313" key="4">
    <source>
        <dbReference type="Proteomes" id="UP001239445"/>
    </source>
</evidence>
<proteinExistence type="predicted"/>
<name>A0AAJ0FG70_9PEZI</name>
<feature type="transmembrane region" description="Helical" evidence="1">
    <location>
        <begin position="188"/>
        <end position="207"/>
    </location>
</feature>
<dbReference type="Pfam" id="PF20237">
    <property type="entry name" value="DUF6594"/>
    <property type="match status" value="1"/>
</dbReference>
<gene>
    <name evidence="3" type="ORF">QBC47DRAFT_367888</name>
</gene>